<feature type="transmembrane region" description="Helical" evidence="2">
    <location>
        <begin position="512"/>
        <end position="529"/>
    </location>
</feature>
<sequence length="534" mass="59849">MGGNASCCKDGELPDPSDQICVNVEGPGDCLAGAGQDDPQPQEVEILDPEASPAEGLRRTKSLLHLEVDEEILRGISLSKTLRGLGKLWRHSPSELPTKQRETLWRNSNKVVSLHLFVSHTWRTSGRWKVLALLLRTSWTHVILSWALCVAATTCLYAWEVLPRPMTAVNDVEILGTAVHVRVGPWLMVAHLPSILLGFAVAPYLARFRSDQCFLDVACIHQTDEKLMERGVYGLGGFLARSKTLLILWSKPYFSRLWCVFEIAAYRAANPEGHLQLAPLFVELTALLLWAVAFCAAVLSFAVSFVQSPMNQLAWLAIPFALVPQLLATHFLRRLISQKHRLTEELANFYVAKAECQLDFDRQFIMTAIDAWYGSEKAFNTYVQGPLREELLSMRSDQIPSVYFLLFYSIVMTPSLEVFIGMCLDGYPLDVLWARVLAQHIGFSFASQMVSFKVLIYLCDRFATARFGGSCPVLEGLIDFLQSVVIFVGYLIVDLGSYVCCARAQQALWSSALYGLSMLCLAAFFHGCCRRRCW</sequence>
<accession>A0AA36N7R5</accession>
<keyword evidence="4" id="KW-1185">Reference proteome</keyword>
<keyword evidence="2" id="KW-0812">Transmembrane</keyword>
<evidence type="ECO:0000256" key="1">
    <source>
        <dbReference type="SAM" id="MobiDB-lite"/>
    </source>
</evidence>
<feature type="transmembrane region" description="Helical" evidence="2">
    <location>
        <begin position="284"/>
        <end position="306"/>
    </location>
</feature>
<gene>
    <name evidence="3" type="ORF">EVOR1521_LOCUS20098</name>
</gene>
<feature type="transmembrane region" description="Helical" evidence="2">
    <location>
        <begin position="312"/>
        <end position="332"/>
    </location>
</feature>
<dbReference type="EMBL" id="CAUJNA010003207">
    <property type="protein sequence ID" value="CAJ1395734.1"/>
    <property type="molecule type" value="Genomic_DNA"/>
</dbReference>
<comment type="caution">
    <text evidence="3">The sequence shown here is derived from an EMBL/GenBank/DDBJ whole genome shotgun (WGS) entry which is preliminary data.</text>
</comment>
<feature type="transmembrane region" description="Helical" evidence="2">
    <location>
        <begin position="441"/>
        <end position="459"/>
    </location>
</feature>
<reference evidence="3" key="1">
    <citation type="submission" date="2023-08" db="EMBL/GenBank/DDBJ databases">
        <authorList>
            <person name="Chen Y."/>
            <person name="Shah S."/>
            <person name="Dougan E. K."/>
            <person name="Thang M."/>
            <person name="Chan C."/>
        </authorList>
    </citation>
    <scope>NUCLEOTIDE SEQUENCE</scope>
</reference>
<feature type="region of interest" description="Disordered" evidence="1">
    <location>
        <begin position="1"/>
        <end position="20"/>
    </location>
</feature>
<evidence type="ECO:0000313" key="3">
    <source>
        <dbReference type="EMBL" id="CAJ1395734.1"/>
    </source>
</evidence>
<keyword evidence="2" id="KW-0472">Membrane</keyword>
<feature type="transmembrane region" description="Helical" evidence="2">
    <location>
        <begin position="133"/>
        <end position="159"/>
    </location>
</feature>
<feature type="transmembrane region" description="Helical" evidence="2">
    <location>
        <begin position="186"/>
        <end position="206"/>
    </location>
</feature>
<evidence type="ECO:0000256" key="2">
    <source>
        <dbReference type="SAM" id="Phobius"/>
    </source>
</evidence>
<feature type="transmembrane region" description="Helical" evidence="2">
    <location>
        <begin position="402"/>
        <end position="421"/>
    </location>
</feature>
<feature type="transmembrane region" description="Helical" evidence="2">
    <location>
        <begin position="471"/>
        <end position="492"/>
    </location>
</feature>
<evidence type="ECO:0000313" key="4">
    <source>
        <dbReference type="Proteomes" id="UP001178507"/>
    </source>
</evidence>
<dbReference type="AlphaFoldDB" id="A0AA36N7R5"/>
<name>A0AA36N7R5_9DINO</name>
<proteinExistence type="predicted"/>
<protein>
    <submittedName>
        <fullName evidence="3">Uncharacterized protein</fullName>
    </submittedName>
</protein>
<dbReference type="Proteomes" id="UP001178507">
    <property type="component" value="Unassembled WGS sequence"/>
</dbReference>
<keyword evidence="2" id="KW-1133">Transmembrane helix</keyword>
<organism evidence="3 4">
    <name type="scientific">Effrenium voratum</name>
    <dbReference type="NCBI Taxonomy" id="2562239"/>
    <lineage>
        <taxon>Eukaryota</taxon>
        <taxon>Sar</taxon>
        <taxon>Alveolata</taxon>
        <taxon>Dinophyceae</taxon>
        <taxon>Suessiales</taxon>
        <taxon>Symbiodiniaceae</taxon>
        <taxon>Effrenium</taxon>
    </lineage>
</organism>